<keyword evidence="2" id="KW-0560">Oxidoreductase</keyword>
<protein>
    <submittedName>
        <fullName evidence="4">SDR family NAD(P)-dependent oxidoreductase</fullName>
    </submittedName>
</protein>
<dbReference type="PRINTS" id="PR00080">
    <property type="entry name" value="SDRFAMILY"/>
</dbReference>
<dbReference type="Proteomes" id="UP001165393">
    <property type="component" value="Unassembled WGS sequence"/>
</dbReference>
<dbReference type="RefSeq" id="WP_251259657.1">
    <property type="nucleotide sequence ID" value="NZ_JAMQGP010000001.1"/>
</dbReference>
<gene>
    <name evidence="4" type="ORF">NAF29_01280</name>
</gene>
<sequence length="272" mass="29186">MSPKPVILMTGCSSGLGLALARQALKQSYAVIATARRVQDISIEPHENLLTLSLDVTQPNNIAHVMEQAASWRGQIDVLINNAGYGQMGALLDLSAEQLNQQLNTNVTAPIAMIKATLPLFPKRQGRVIQIGSVSAKLSTPFAGAYCGSKAALQIMSDALRMELSELGVSVCTVQLGAVASEFANNAQKGLLDAIPTHSKFSHLKHYIEARANASQQHPTAARDVAVKIIHSLNKPPTAYLKIANGSHALPLLALFPVKLTDWILKRKFGLN</sequence>
<organism evidence="4 5">
    <name type="scientific">Echinimonas agarilytica</name>
    <dbReference type="NCBI Taxonomy" id="1215918"/>
    <lineage>
        <taxon>Bacteria</taxon>
        <taxon>Pseudomonadati</taxon>
        <taxon>Pseudomonadota</taxon>
        <taxon>Gammaproteobacteria</taxon>
        <taxon>Alteromonadales</taxon>
        <taxon>Echinimonadaceae</taxon>
        <taxon>Echinimonas</taxon>
    </lineage>
</organism>
<evidence type="ECO:0000313" key="5">
    <source>
        <dbReference type="Proteomes" id="UP001165393"/>
    </source>
</evidence>
<dbReference type="GO" id="GO:0016491">
    <property type="term" value="F:oxidoreductase activity"/>
    <property type="evidence" value="ECO:0007669"/>
    <property type="project" value="UniProtKB-KW"/>
</dbReference>
<evidence type="ECO:0000256" key="2">
    <source>
        <dbReference type="ARBA" id="ARBA00023002"/>
    </source>
</evidence>
<name>A0AA41W3T8_9GAMM</name>
<reference evidence="4 5" key="1">
    <citation type="journal article" date="2013" name="Antonie Van Leeuwenhoek">
        <title>Echinimonas agarilytica gen. nov., sp. nov., a new gammaproteobacterium isolated from the sea urchin Strongylocentrotus intermedius.</title>
        <authorList>
            <person name="Nedashkovskaya O.I."/>
            <person name="Stenkova A.M."/>
            <person name="Zhukova N.V."/>
            <person name="Van Trappen S."/>
            <person name="Lee J.S."/>
            <person name="Kim S.B."/>
        </authorList>
    </citation>
    <scope>NUCLEOTIDE SEQUENCE [LARGE SCALE GENOMIC DNA]</scope>
    <source>
        <strain evidence="4 5">KMM 6351</strain>
    </source>
</reference>
<dbReference type="EMBL" id="JAMQGP010000001">
    <property type="protein sequence ID" value="MCM2678301.1"/>
    <property type="molecule type" value="Genomic_DNA"/>
</dbReference>
<dbReference type="PRINTS" id="PR00081">
    <property type="entry name" value="GDHRDH"/>
</dbReference>
<dbReference type="SUPFAM" id="SSF51735">
    <property type="entry name" value="NAD(P)-binding Rossmann-fold domains"/>
    <property type="match status" value="1"/>
</dbReference>
<dbReference type="Gene3D" id="3.40.50.720">
    <property type="entry name" value="NAD(P)-binding Rossmann-like Domain"/>
    <property type="match status" value="1"/>
</dbReference>
<evidence type="ECO:0000313" key="4">
    <source>
        <dbReference type="EMBL" id="MCM2678301.1"/>
    </source>
</evidence>
<dbReference type="PANTHER" id="PTHR44169">
    <property type="entry name" value="NADPH-DEPENDENT 1-ACYLDIHYDROXYACETONE PHOSPHATE REDUCTASE"/>
    <property type="match status" value="1"/>
</dbReference>
<dbReference type="InterPro" id="IPR036291">
    <property type="entry name" value="NAD(P)-bd_dom_sf"/>
</dbReference>
<evidence type="ECO:0000256" key="1">
    <source>
        <dbReference type="ARBA" id="ARBA00006484"/>
    </source>
</evidence>
<keyword evidence="5" id="KW-1185">Reference proteome</keyword>
<proteinExistence type="inferred from homology"/>
<evidence type="ECO:0000256" key="3">
    <source>
        <dbReference type="RuleBase" id="RU000363"/>
    </source>
</evidence>
<comment type="caution">
    <text evidence="4">The sequence shown here is derived from an EMBL/GenBank/DDBJ whole genome shotgun (WGS) entry which is preliminary data.</text>
</comment>
<dbReference type="Pfam" id="PF00106">
    <property type="entry name" value="adh_short"/>
    <property type="match status" value="1"/>
</dbReference>
<accession>A0AA41W3T8</accession>
<comment type="similarity">
    <text evidence="1 3">Belongs to the short-chain dehydrogenases/reductases (SDR) family.</text>
</comment>
<dbReference type="PANTHER" id="PTHR44169:SF6">
    <property type="entry name" value="NADPH-DEPENDENT 1-ACYLDIHYDROXYACETONE PHOSPHATE REDUCTASE"/>
    <property type="match status" value="1"/>
</dbReference>
<dbReference type="AlphaFoldDB" id="A0AA41W3T8"/>
<dbReference type="InterPro" id="IPR020904">
    <property type="entry name" value="Sc_DH/Rdtase_CS"/>
</dbReference>
<dbReference type="CDD" id="cd05374">
    <property type="entry name" value="17beta-HSD-like_SDR_c"/>
    <property type="match status" value="1"/>
</dbReference>
<dbReference type="PROSITE" id="PS00061">
    <property type="entry name" value="ADH_SHORT"/>
    <property type="match status" value="1"/>
</dbReference>
<dbReference type="InterPro" id="IPR002347">
    <property type="entry name" value="SDR_fam"/>
</dbReference>